<organism evidence="2 3">
    <name type="scientific">Pedobacter westerhofensis</name>
    <dbReference type="NCBI Taxonomy" id="425512"/>
    <lineage>
        <taxon>Bacteria</taxon>
        <taxon>Pseudomonadati</taxon>
        <taxon>Bacteroidota</taxon>
        <taxon>Sphingobacteriia</taxon>
        <taxon>Sphingobacteriales</taxon>
        <taxon>Sphingobacteriaceae</taxon>
        <taxon>Pedobacter</taxon>
    </lineage>
</organism>
<dbReference type="EMBL" id="FXTN01000007">
    <property type="protein sequence ID" value="SMO79317.1"/>
    <property type="molecule type" value="Genomic_DNA"/>
</dbReference>
<keyword evidence="1" id="KW-0472">Membrane</keyword>
<accession>A0A521E5Y5</accession>
<name>A0A521E5Y5_9SPHI</name>
<feature type="transmembrane region" description="Helical" evidence="1">
    <location>
        <begin position="16"/>
        <end position="38"/>
    </location>
</feature>
<gene>
    <name evidence="2" type="ORF">SAMN06265348_10756</name>
</gene>
<sequence>MVNLHNQLSKPNQMNIIVKILIVLLVIIAIPLILALFIKKEYHVERQITINRPRKAVFDYIRFLNNQEHYSKWVMMDPNMKKTLTGTDGTVGFTYAWDGNKAAGKGEQEIININEGEGIDVQVRFIRPFEGIAYTPITTYFISPSQTPLKWEMKGTSPYPLNFTNLFVDNMLGKDLESSLSTLKGILEKQ</sequence>
<protein>
    <submittedName>
        <fullName evidence="2">Polyketide cyclase / dehydrase and lipid transport</fullName>
    </submittedName>
</protein>
<evidence type="ECO:0000313" key="3">
    <source>
        <dbReference type="Proteomes" id="UP000320300"/>
    </source>
</evidence>
<reference evidence="2 3" key="1">
    <citation type="submission" date="2017-05" db="EMBL/GenBank/DDBJ databases">
        <authorList>
            <person name="Varghese N."/>
            <person name="Submissions S."/>
        </authorList>
    </citation>
    <scope>NUCLEOTIDE SEQUENCE [LARGE SCALE GENOMIC DNA]</scope>
    <source>
        <strain evidence="2 3">DSM 19036</strain>
    </source>
</reference>
<dbReference type="Gene3D" id="3.30.530.20">
    <property type="match status" value="1"/>
</dbReference>
<dbReference type="AlphaFoldDB" id="A0A521E5Y5"/>
<keyword evidence="3" id="KW-1185">Reference proteome</keyword>
<keyword evidence="1" id="KW-0812">Transmembrane</keyword>
<dbReference type="SUPFAM" id="SSF55961">
    <property type="entry name" value="Bet v1-like"/>
    <property type="match status" value="1"/>
</dbReference>
<dbReference type="InterPro" id="IPR023393">
    <property type="entry name" value="START-like_dom_sf"/>
</dbReference>
<proteinExistence type="predicted"/>
<dbReference type="CDD" id="cd07818">
    <property type="entry name" value="SRPBCC_1"/>
    <property type="match status" value="1"/>
</dbReference>
<evidence type="ECO:0000256" key="1">
    <source>
        <dbReference type="SAM" id="Phobius"/>
    </source>
</evidence>
<keyword evidence="1" id="KW-1133">Transmembrane helix</keyword>
<dbReference type="Proteomes" id="UP000320300">
    <property type="component" value="Unassembled WGS sequence"/>
</dbReference>
<evidence type="ECO:0000313" key="2">
    <source>
        <dbReference type="EMBL" id="SMO79317.1"/>
    </source>
</evidence>